<dbReference type="PANTHER" id="PTHR11228">
    <property type="entry name" value="RADICAL SAM DOMAIN PROTEIN"/>
    <property type="match status" value="1"/>
</dbReference>
<feature type="region of interest" description="Disordered" evidence="5">
    <location>
        <begin position="1"/>
        <end position="78"/>
    </location>
</feature>
<dbReference type="CDD" id="cd01335">
    <property type="entry name" value="Radical_SAM"/>
    <property type="match status" value="1"/>
</dbReference>
<sequence>MSEISDPQKPGAASGFSGDRPASAEATGGPKDASKPETIRSVAPGVPQKPLPKWANQNGQSNGNGTNGNGNGHEDQHGDMEVLFPHARAHRRMVPEDLLLVLTYRCNSRCVMCGIWEADQSGKGELTADEYAKILPDSLLYVNLSGGEAFLRKDLPQVVEAVRSAAPKAKVTLSTNGLQPRQTKKLLPDILKHDPGIGFAISIDGEEEMHDKVRGIKGGYAKAYETVKILQAEGVTNLRIAFTATVNTAGDNTDHLSKIYDLAMKTGVEFTVAVAHNSDHYFKTAANKGVNTEELTRQLNYVAQKELQSTRPKSWLRAYFHHGLVEHARANVRPTPCEAGHTSFMIDPTGDVFPCNILDMPVGNVREHSFMDIWKSEEMEKARGVVRACNQPCWMVCTARASMRRDRYQVMGWVAKNKVKSHFGSDIIE</sequence>
<proteinExistence type="predicted"/>
<dbReference type="InterPro" id="IPR023885">
    <property type="entry name" value="4Fe4S-binding_SPASM_dom"/>
</dbReference>
<evidence type="ECO:0000256" key="2">
    <source>
        <dbReference type="ARBA" id="ARBA00022723"/>
    </source>
</evidence>
<reference evidence="8 9" key="1">
    <citation type="submission" date="2020-03" db="EMBL/GenBank/DDBJ databases">
        <title>Metabolic flexibility allows generalist bacteria to become dominant in a frequently disturbed ecosystem.</title>
        <authorList>
            <person name="Chen Y.-J."/>
            <person name="Leung P.M."/>
            <person name="Bay S.K."/>
            <person name="Hugenholtz P."/>
            <person name="Kessler A.J."/>
            <person name="Shelley G."/>
            <person name="Waite D.W."/>
            <person name="Cook P.L."/>
            <person name="Greening C."/>
        </authorList>
    </citation>
    <scope>NUCLEOTIDE SEQUENCE [LARGE SCALE GENOMIC DNA]</scope>
    <source>
        <strain evidence="8">SS_bin_28</strain>
    </source>
</reference>
<evidence type="ECO:0000313" key="8">
    <source>
        <dbReference type="EMBL" id="NNF06968.1"/>
    </source>
</evidence>
<dbReference type="InterPro" id="IPR050377">
    <property type="entry name" value="Radical_SAM_PqqE_MftC-like"/>
</dbReference>
<gene>
    <name evidence="8" type="ORF">HKN21_09425</name>
</gene>
<dbReference type="SFLD" id="SFLDG01067">
    <property type="entry name" value="SPASM/twitch_domain_containing"/>
    <property type="match status" value="1"/>
</dbReference>
<dbReference type="InterPro" id="IPR013785">
    <property type="entry name" value="Aldolase_TIM"/>
</dbReference>
<protein>
    <submittedName>
        <fullName evidence="8">Radical SAM protein</fullName>
    </submittedName>
</protein>
<comment type="caution">
    <text evidence="8">The sequence shown here is derived from an EMBL/GenBank/DDBJ whole genome shotgun (WGS) entry which is preliminary data.</text>
</comment>
<dbReference type="InterPro" id="IPR007197">
    <property type="entry name" value="rSAM"/>
</dbReference>
<dbReference type="Pfam" id="PF04055">
    <property type="entry name" value="Radical_SAM"/>
    <property type="match status" value="1"/>
</dbReference>
<dbReference type="InterPro" id="IPR058240">
    <property type="entry name" value="rSAM_sf"/>
</dbReference>
<organism evidence="8 9">
    <name type="scientific">Eiseniibacteriota bacterium</name>
    <dbReference type="NCBI Taxonomy" id="2212470"/>
    <lineage>
        <taxon>Bacteria</taxon>
        <taxon>Candidatus Eiseniibacteriota</taxon>
    </lineage>
</organism>
<evidence type="ECO:0000256" key="4">
    <source>
        <dbReference type="ARBA" id="ARBA00023014"/>
    </source>
</evidence>
<dbReference type="EMBL" id="JABDJR010000373">
    <property type="protein sequence ID" value="NNF06968.1"/>
    <property type="molecule type" value="Genomic_DNA"/>
</dbReference>
<dbReference type="GO" id="GO:0051536">
    <property type="term" value="F:iron-sulfur cluster binding"/>
    <property type="evidence" value="ECO:0007669"/>
    <property type="project" value="UniProtKB-KW"/>
</dbReference>
<keyword evidence="1" id="KW-0949">S-adenosyl-L-methionine</keyword>
<evidence type="ECO:0000256" key="1">
    <source>
        <dbReference type="ARBA" id="ARBA00022691"/>
    </source>
</evidence>
<dbReference type="SFLD" id="SFLDS00029">
    <property type="entry name" value="Radical_SAM"/>
    <property type="match status" value="1"/>
</dbReference>
<dbReference type="PANTHER" id="PTHR11228:SF7">
    <property type="entry name" value="PQQA PEPTIDE CYCLASE"/>
    <property type="match status" value="1"/>
</dbReference>
<dbReference type="AlphaFoldDB" id="A0A7Y2H2S2"/>
<dbReference type="Proteomes" id="UP000547674">
    <property type="component" value="Unassembled WGS sequence"/>
</dbReference>
<accession>A0A7Y2H2S2</accession>
<feature type="domain" description="4Fe4S-binding SPASM" evidence="7">
    <location>
        <begin position="337"/>
        <end position="394"/>
    </location>
</feature>
<keyword evidence="2" id="KW-0479">Metal-binding</keyword>
<dbReference type="CDD" id="cd21109">
    <property type="entry name" value="SPASM"/>
    <property type="match status" value="1"/>
</dbReference>
<evidence type="ECO:0000259" key="7">
    <source>
        <dbReference type="Pfam" id="PF13186"/>
    </source>
</evidence>
<dbReference type="GO" id="GO:0046872">
    <property type="term" value="F:metal ion binding"/>
    <property type="evidence" value="ECO:0007669"/>
    <property type="project" value="UniProtKB-KW"/>
</dbReference>
<keyword evidence="3" id="KW-0408">Iron</keyword>
<dbReference type="SUPFAM" id="SSF102114">
    <property type="entry name" value="Radical SAM enzymes"/>
    <property type="match status" value="1"/>
</dbReference>
<name>A0A7Y2H2S2_UNCEI</name>
<evidence type="ECO:0000313" key="9">
    <source>
        <dbReference type="Proteomes" id="UP000547674"/>
    </source>
</evidence>
<dbReference type="GO" id="GO:0003824">
    <property type="term" value="F:catalytic activity"/>
    <property type="evidence" value="ECO:0007669"/>
    <property type="project" value="InterPro"/>
</dbReference>
<evidence type="ECO:0000256" key="3">
    <source>
        <dbReference type="ARBA" id="ARBA00023004"/>
    </source>
</evidence>
<evidence type="ECO:0000256" key="5">
    <source>
        <dbReference type="SAM" id="MobiDB-lite"/>
    </source>
</evidence>
<dbReference type="Gene3D" id="3.20.20.70">
    <property type="entry name" value="Aldolase class I"/>
    <property type="match status" value="1"/>
</dbReference>
<keyword evidence="4" id="KW-0411">Iron-sulfur</keyword>
<evidence type="ECO:0000259" key="6">
    <source>
        <dbReference type="Pfam" id="PF04055"/>
    </source>
</evidence>
<dbReference type="Pfam" id="PF13186">
    <property type="entry name" value="SPASM"/>
    <property type="match status" value="1"/>
</dbReference>
<feature type="domain" description="Radical SAM core" evidence="6">
    <location>
        <begin position="101"/>
        <end position="262"/>
    </location>
</feature>